<dbReference type="Proteomes" id="UP000092445">
    <property type="component" value="Unassembled WGS sequence"/>
</dbReference>
<name>A0A1A9ZLI2_GLOPL</name>
<dbReference type="EnsemblMetazoa" id="GPAI018363-RA">
    <property type="protein sequence ID" value="GPAI018363-PA"/>
    <property type="gene ID" value="GPAI018363"/>
</dbReference>
<dbReference type="VEuPathDB" id="VectorBase:GPAI018363"/>
<protein>
    <submittedName>
        <fullName evidence="2">Uncharacterized protein</fullName>
    </submittedName>
</protein>
<feature type="region of interest" description="Disordered" evidence="1">
    <location>
        <begin position="1"/>
        <end position="54"/>
    </location>
</feature>
<organism evidence="2 3">
    <name type="scientific">Glossina pallidipes</name>
    <name type="common">Tsetse fly</name>
    <dbReference type="NCBI Taxonomy" id="7398"/>
    <lineage>
        <taxon>Eukaryota</taxon>
        <taxon>Metazoa</taxon>
        <taxon>Ecdysozoa</taxon>
        <taxon>Arthropoda</taxon>
        <taxon>Hexapoda</taxon>
        <taxon>Insecta</taxon>
        <taxon>Pterygota</taxon>
        <taxon>Neoptera</taxon>
        <taxon>Endopterygota</taxon>
        <taxon>Diptera</taxon>
        <taxon>Brachycera</taxon>
        <taxon>Muscomorpha</taxon>
        <taxon>Hippoboscoidea</taxon>
        <taxon>Glossinidae</taxon>
        <taxon>Glossina</taxon>
    </lineage>
</organism>
<accession>A0A1A9ZLI2</accession>
<feature type="compositionally biased region" description="Polar residues" evidence="1">
    <location>
        <begin position="33"/>
        <end position="54"/>
    </location>
</feature>
<proteinExistence type="predicted"/>
<evidence type="ECO:0000313" key="2">
    <source>
        <dbReference type="EnsemblMetazoa" id="GPAI018363-PA"/>
    </source>
</evidence>
<sequence length="180" mass="20222">MPAKTENKGTPQGAQAMRESPEVLPYPFKRSTRIQGSPEQLGGKTTQERSQSSPSILQYKSLMIKNGENSFVELGEKIEELIEMMAPTPSASARRTIHQPMRDLIYMLAVLHKKAAKELGNQVPKKANVDDWLFPVIGPPIVLRKQLMQTIKNLLEIWKLISFVLIVNCTEYKNTGCQGD</sequence>
<reference evidence="2" key="2">
    <citation type="submission" date="2020-05" db="UniProtKB">
        <authorList>
            <consortium name="EnsemblMetazoa"/>
        </authorList>
    </citation>
    <scope>IDENTIFICATION</scope>
    <source>
        <strain evidence="2">IAEA</strain>
    </source>
</reference>
<evidence type="ECO:0000313" key="3">
    <source>
        <dbReference type="Proteomes" id="UP000092445"/>
    </source>
</evidence>
<reference evidence="3" key="1">
    <citation type="submission" date="2014-03" db="EMBL/GenBank/DDBJ databases">
        <authorList>
            <person name="Aksoy S."/>
            <person name="Warren W."/>
            <person name="Wilson R.K."/>
        </authorList>
    </citation>
    <scope>NUCLEOTIDE SEQUENCE [LARGE SCALE GENOMIC DNA]</scope>
    <source>
        <strain evidence="3">IAEA</strain>
    </source>
</reference>
<dbReference type="AlphaFoldDB" id="A0A1A9ZLI2"/>
<evidence type="ECO:0000256" key="1">
    <source>
        <dbReference type="SAM" id="MobiDB-lite"/>
    </source>
</evidence>
<keyword evidence="3" id="KW-1185">Reference proteome</keyword>